<name>A0A8S4ES57_PLUXY</name>
<evidence type="ECO:0000313" key="2">
    <source>
        <dbReference type="Proteomes" id="UP000653454"/>
    </source>
</evidence>
<evidence type="ECO:0000313" key="1">
    <source>
        <dbReference type="EMBL" id="CAG9118542.1"/>
    </source>
</evidence>
<gene>
    <name evidence="1" type="ORF">PLXY2_LOCUS6509</name>
</gene>
<dbReference type="AlphaFoldDB" id="A0A8S4ES57"/>
<protein>
    <submittedName>
        <fullName evidence="1">(diamondback moth) hypothetical protein</fullName>
    </submittedName>
</protein>
<organism evidence="1 2">
    <name type="scientific">Plutella xylostella</name>
    <name type="common">Diamondback moth</name>
    <name type="synonym">Plutella maculipennis</name>
    <dbReference type="NCBI Taxonomy" id="51655"/>
    <lineage>
        <taxon>Eukaryota</taxon>
        <taxon>Metazoa</taxon>
        <taxon>Ecdysozoa</taxon>
        <taxon>Arthropoda</taxon>
        <taxon>Hexapoda</taxon>
        <taxon>Insecta</taxon>
        <taxon>Pterygota</taxon>
        <taxon>Neoptera</taxon>
        <taxon>Endopterygota</taxon>
        <taxon>Lepidoptera</taxon>
        <taxon>Glossata</taxon>
        <taxon>Ditrysia</taxon>
        <taxon>Yponomeutoidea</taxon>
        <taxon>Plutellidae</taxon>
        <taxon>Plutella</taxon>
    </lineage>
</organism>
<proteinExistence type="predicted"/>
<comment type="caution">
    <text evidence="1">The sequence shown here is derived from an EMBL/GenBank/DDBJ whole genome shotgun (WGS) entry which is preliminary data.</text>
</comment>
<keyword evidence="2" id="KW-1185">Reference proteome</keyword>
<accession>A0A8S4ES57</accession>
<dbReference type="EMBL" id="CAJHNJ030000021">
    <property type="protein sequence ID" value="CAG9118542.1"/>
    <property type="molecule type" value="Genomic_DNA"/>
</dbReference>
<dbReference type="Proteomes" id="UP000653454">
    <property type="component" value="Unassembled WGS sequence"/>
</dbReference>
<reference evidence="1" key="1">
    <citation type="submission" date="2020-11" db="EMBL/GenBank/DDBJ databases">
        <authorList>
            <person name="Whiteford S."/>
        </authorList>
    </citation>
    <scope>NUCLEOTIDE SEQUENCE</scope>
</reference>
<sequence length="124" mass="14038">MVKFGKNKLKALNKLAKKQNAATSSPVSNKIIKRKVNVDKKVTFQKEVLLKETIAEGSPLVKSVTSKEIKLLNDLSKKAPKGKKVKVKQDNITKPKIKPVEKHKKRQKTQINDTKLLLKLMNKK</sequence>